<evidence type="ECO:0000313" key="5">
    <source>
        <dbReference type="Proteomes" id="UP000183561"/>
    </source>
</evidence>
<dbReference type="InterPro" id="IPR004007">
    <property type="entry name" value="DhaL_dom"/>
</dbReference>
<accession>A0A1H4X0Z2</accession>
<keyword evidence="1" id="KW-0808">Transferase</keyword>
<dbReference type="FunFam" id="1.25.40.340:FF:000002">
    <property type="entry name" value="Dihydroxyacetone kinase, L subunit"/>
    <property type="match status" value="1"/>
</dbReference>
<dbReference type="AlphaFoldDB" id="A0A1H4X0Z2"/>
<dbReference type="PANTHER" id="PTHR28629">
    <property type="entry name" value="TRIOKINASE/FMN CYCLASE"/>
    <property type="match status" value="1"/>
</dbReference>
<sequence>MNSTTATALPTTFAPRWVAAMLTTVLGTSTGGGAATALGELDRQAGDGDFGTNLTSAFTRVQDEIAATSPQTFTAWLTAVSRGFLGTGGTSGPLFGMFFRDIARCATGDTPTLTELADGLAAAVATVQRYGKAQVGHKTMVDALVPAAQALSEQAAADADPVGALNVAAEAARAGALTTRDIVARRGRASYVGEVARGVLDPGAVAVALLIQCAAAAVGGHDGPVDAAWTH</sequence>
<dbReference type="RefSeq" id="WP_208613719.1">
    <property type="nucleotide sequence ID" value="NZ_FNSV01000005.1"/>
</dbReference>
<dbReference type="NCBIfam" id="TIGR02365">
    <property type="entry name" value="dha_L_ycgS"/>
    <property type="match status" value="1"/>
</dbReference>
<reference evidence="5" key="1">
    <citation type="submission" date="2016-10" db="EMBL/GenBank/DDBJ databases">
        <authorList>
            <person name="Varghese N."/>
            <person name="Submissions S."/>
        </authorList>
    </citation>
    <scope>NUCLEOTIDE SEQUENCE [LARGE SCALE GENOMIC DNA]</scope>
    <source>
        <strain evidence="5">DSM 44498</strain>
    </source>
</reference>
<organism evidence="4 5">
    <name type="scientific">Rhodococcus koreensis</name>
    <dbReference type="NCBI Taxonomy" id="99653"/>
    <lineage>
        <taxon>Bacteria</taxon>
        <taxon>Bacillati</taxon>
        <taxon>Actinomycetota</taxon>
        <taxon>Actinomycetes</taxon>
        <taxon>Mycobacteriales</taxon>
        <taxon>Nocardiaceae</taxon>
        <taxon>Rhodococcus</taxon>
    </lineage>
</organism>
<dbReference type="GO" id="GO:0019563">
    <property type="term" value="P:glycerol catabolic process"/>
    <property type="evidence" value="ECO:0007669"/>
    <property type="project" value="TreeGrafter"/>
</dbReference>
<dbReference type="InterPro" id="IPR012737">
    <property type="entry name" value="DhaK_L_YcgS"/>
</dbReference>
<dbReference type="Gene3D" id="1.25.40.340">
    <property type="match status" value="1"/>
</dbReference>
<dbReference type="PANTHER" id="PTHR28629:SF4">
    <property type="entry name" value="TRIOKINASE_FMN CYCLASE"/>
    <property type="match status" value="1"/>
</dbReference>
<dbReference type="GO" id="GO:0004371">
    <property type="term" value="F:glycerone kinase activity"/>
    <property type="evidence" value="ECO:0007669"/>
    <property type="project" value="InterPro"/>
</dbReference>
<dbReference type="InterPro" id="IPR036117">
    <property type="entry name" value="DhaL_dom_sf"/>
</dbReference>
<evidence type="ECO:0000259" key="3">
    <source>
        <dbReference type="PROSITE" id="PS51480"/>
    </source>
</evidence>
<keyword evidence="5" id="KW-1185">Reference proteome</keyword>
<evidence type="ECO:0000256" key="1">
    <source>
        <dbReference type="ARBA" id="ARBA00022679"/>
    </source>
</evidence>
<gene>
    <name evidence="4" type="ORF">SAMN04490239_6275</name>
</gene>
<dbReference type="SUPFAM" id="SSF101473">
    <property type="entry name" value="DhaL-like"/>
    <property type="match status" value="1"/>
</dbReference>
<dbReference type="PROSITE" id="PS51480">
    <property type="entry name" value="DHAL"/>
    <property type="match status" value="1"/>
</dbReference>
<evidence type="ECO:0000256" key="2">
    <source>
        <dbReference type="ARBA" id="ARBA00022777"/>
    </source>
</evidence>
<dbReference type="SMART" id="SM01120">
    <property type="entry name" value="Dak2"/>
    <property type="match status" value="1"/>
</dbReference>
<dbReference type="InterPro" id="IPR050861">
    <property type="entry name" value="Dihydroxyacetone_Kinase"/>
</dbReference>
<name>A0A1H4X0Z2_9NOCA</name>
<dbReference type="Proteomes" id="UP000183561">
    <property type="component" value="Unassembled WGS sequence"/>
</dbReference>
<dbReference type="EMBL" id="FNSV01000005">
    <property type="protein sequence ID" value="SEC98608.1"/>
    <property type="molecule type" value="Genomic_DNA"/>
</dbReference>
<proteinExistence type="predicted"/>
<dbReference type="Pfam" id="PF02734">
    <property type="entry name" value="Dak2"/>
    <property type="match status" value="1"/>
</dbReference>
<keyword evidence="2 4" id="KW-0418">Kinase</keyword>
<dbReference type="GO" id="GO:0005829">
    <property type="term" value="C:cytosol"/>
    <property type="evidence" value="ECO:0007669"/>
    <property type="project" value="TreeGrafter"/>
</dbReference>
<protein>
    <submittedName>
        <fullName evidence="4">Dihydroxyacetone kinase DhaL subunit</fullName>
    </submittedName>
</protein>
<feature type="domain" description="DhaL" evidence="3">
    <location>
        <begin position="18"/>
        <end position="216"/>
    </location>
</feature>
<evidence type="ECO:0000313" key="4">
    <source>
        <dbReference type="EMBL" id="SEC98608.1"/>
    </source>
</evidence>